<comment type="subcellular location">
    <subcellularLocation>
        <location evidence="1">Plastid membrane</location>
        <topology evidence="1">Multi-pass membrane protein</topology>
    </subcellularLocation>
</comment>
<evidence type="ECO:0000256" key="2">
    <source>
        <dbReference type="ARBA" id="ARBA00008204"/>
    </source>
</evidence>
<accession>A0A9J5XPQ0</accession>
<comment type="similarity">
    <text evidence="2">Belongs to the reaction center PufL/M/PsbA/D family.</text>
</comment>
<keyword evidence="12" id="KW-1133">Transmembrane helix</keyword>
<evidence type="ECO:0000256" key="13">
    <source>
        <dbReference type="ARBA" id="ARBA00022990"/>
    </source>
</evidence>
<keyword evidence="9" id="KW-0479">Metal-binding</keyword>
<keyword evidence="11" id="KW-0249">Electron transport</keyword>
<dbReference type="GO" id="GO:0016491">
    <property type="term" value="F:oxidoreductase activity"/>
    <property type="evidence" value="ECO:0007669"/>
    <property type="project" value="UniProtKB-KW"/>
</dbReference>
<keyword evidence="14" id="KW-0157">Chromophore</keyword>
<evidence type="ECO:0000256" key="8">
    <source>
        <dbReference type="ARBA" id="ARBA00022692"/>
    </source>
</evidence>
<evidence type="ECO:0000256" key="6">
    <source>
        <dbReference type="ARBA" id="ARBA00022553"/>
    </source>
</evidence>
<evidence type="ECO:0000313" key="20">
    <source>
        <dbReference type="Proteomes" id="UP000824120"/>
    </source>
</evidence>
<dbReference type="Proteomes" id="UP000824120">
    <property type="component" value="Chromosome 8"/>
</dbReference>
<keyword evidence="18" id="KW-0604">Photosystem II</keyword>
<evidence type="ECO:0000256" key="1">
    <source>
        <dbReference type="ARBA" id="ARBA00004446"/>
    </source>
</evidence>
<evidence type="ECO:0000256" key="17">
    <source>
        <dbReference type="ARBA" id="ARBA00023136"/>
    </source>
</evidence>
<dbReference type="GO" id="GO:0009523">
    <property type="term" value="C:photosystem II"/>
    <property type="evidence" value="ECO:0007669"/>
    <property type="project" value="UniProtKB-KW"/>
</dbReference>
<dbReference type="OrthoDB" id="143at2759"/>
<dbReference type="GO" id="GO:0009772">
    <property type="term" value="P:photosynthetic electron transport in photosystem II"/>
    <property type="evidence" value="ECO:0007669"/>
    <property type="project" value="InterPro"/>
</dbReference>
<dbReference type="Gene3D" id="1.20.85.10">
    <property type="entry name" value="Photosystem II protein D1-like"/>
    <property type="match status" value="1"/>
</dbReference>
<organism evidence="19 20">
    <name type="scientific">Solanum commersonii</name>
    <name type="common">Commerson's wild potato</name>
    <name type="synonym">Commerson's nightshade</name>
    <dbReference type="NCBI Taxonomy" id="4109"/>
    <lineage>
        <taxon>Eukaryota</taxon>
        <taxon>Viridiplantae</taxon>
        <taxon>Streptophyta</taxon>
        <taxon>Embryophyta</taxon>
        <taxon>Tracheophyta</taxon>
        <taxon>Spermatophyta</taxon>
        <taxon>Magnoliopsida</taxon>
        <taxon>eudicotyledons</taxon>
        <taxon>Gunneridae</taxon>
        <taxon>Pentapetalae</taxon>
        <taxon>asterids</taxon>
        <taxon>lamiids</taxon>
        <taxon>Solanales</taxon>
        <taxon>Solanaceae</taxon>
        <taxon>Solanoideae</taxon>
        <taxon>Solaneae</taxon>
        <taxon>Solanum</taxon>
    </lineage>
</organism>
<dbReference type="GO" id="GO:0009535">
    <property type="term" value="C:chloroplast thylakoid membrane"/>
    <property type="evidence" value="ECO:0007669"/>
    <property type="project" value="TreeGrafter"/>
</dbReference>
<sequence>MPKMRTPERMIHSTLLTWRYMGREWELSFCLGVRPWIAVAYSAPVATATTVFLIYPIGQGSFSDGMPLGTSGPYRSSSTKNLHSESNFGWSSRGSKSIVQFSLLPPKNVSIHILCHSRKQKMQLKGVHNQDAHVTCEIQA</sequence>
<dbReference type="PANTHER" id="PTHR33149:SF12">
    <property type="entry name" value="PHOTOSYSTEM II D2 PROTEIN"/>
    <property type="match status" value="1"/>
</dbReference>
<evidence type="ECO:0000256" key="4">
    <source>
        <dbReference type="ARBA" id="ARBA00022494"/>
    </source>
</evidence>
<dbReference type="SUPFAM" id="SSF81483">
    <property type="entry name" value="Bacterial photosystem II reaction centre, L and M subunits"/>
    <property type="match status" value="1"/>
</dbReference>
<protein>
    <submittedName>
        <fullName evidence="19">Uncharacterized protein</fullName>
    </submittedName>
</protein>
<keyword evidence="10" id="KW-0460">Magnesium</keyword>
<dbReference type="InterPro" id="IPR000484">
    <property type="entry name" value="Photo_RC_L/M"/>
</dbReference>
<evidence type="ECO:0000256" key="9">
    <source>
        <dbReference type="ARBA" id="ARBA00022723"/>
    </source>
</evidence>
<evidence type="ECO:0000256" key="10">
    <source>
        <dbReference type="ARBA" id="ARBA00022842"/>
    </source>
</evidence>
<keyword evidence="13" id="KW-0007">Acetylation</keyword>
<keyword evidence="4" id="KW-0148">Chlorophyll</keyword>
<keyword evidence="17" id="KW-0472">Membrane</keyword>
<dbReference type="InterPro" id="IPR036854">
    <property type="entry name" value="Photo_II_D1/D2_sf"/>
</dbReference>
<evidence type="ECO:0000256" key="14">
    <source>
        <dbReference type="ARBA" id="ARBA00022991"/>
    </source>
</evidence>
<comment type="caution">
    <text evidence="19">The sequence shown here is derived from an EMBL/GenBank/DDBJ whole genome shotgun (WGS) entry which is preliminary data.</text>
</comment>
<keyword evidence="3" id="KW-0813">Transport</keyword>
<name>A0A9J5XPQ0_SOLCO</name>
<keyword evidence="5" id="KW-0602">Photosynthesis</keyword>
<keyword evidence="15" id="KW-0560">Oxidoreductase</keyword>
<evidence type="ECO:0000256" key="18">
    <source>
        <dbReference type="ARBA" id="ARBA00023276"/>
    </source>
</evidence>
<dbReference type="PANTHER" id="PTHR33149">
    <property type="entry name" value="PHOTOSYSTEM II PROTEIN D1"/>
    <property type="match status" value="1"/>
</dbReference>
<dbReference type="EMBL" id="JACXVP010000008">
    <property type="protein sequence ID" value="KAG5589332.1"/>
    <property type="molecule type" value="Genomic_DNA"/>
</dbReference>
<dbReference type="AlphaFoldDB" id="A0A9J5XPQ0"/>
<evidence type="ECO:0000256" key="5">
    <source>
        <dbReference type="ARBA" id="ARBA00022531"/>
    </source>
</evidence>
<evidence type="ECO:0000256" key="15">
    <source>
        <dbReference type="ARBA" id="ARBA00023002"/>
    </source>
</evidence>
<evidence type="ECO:0000313" key="19">
    <source>
        <dbReference type="EMBL" id="KAG5589332.1"/>
    </source>
</evidence>
<dbReference type="InterPro" id="IPR055266">
    <property type="entry name" value="D1/D2"/>
</dbReference>
<keyword evidence="20" id="KW-1185">Reference proteome</keyword>
<evidence type="ECO:0000256" key="12">
    <source>
        <dbReference type="ARBA" id="ARBA00022989"/>
    </source>
</evidence>
<keyword evidence="16" id="KW-0408">Iron</keyword>
<dbReference type="GO" id="GO:0016168">
    <property type="term" value="F:chlorophyll binding"/>
    <property type="evidence" value="ECO:0007669"/>
    <property type="project" value="UniProtKB-KW"/>
</dbReference>
<keyword evidence="7" id="KW-0934">Plastid</keyword>
<evidence type="ECO:0000256" key="3">
    <source>
        <dbReference type="ARBA" id="ARBA00022448"/>
    </source>
</evidence>
<evidence type="ECO:0000256" key="11">
    <source>
        <dbReference type="ARBA" id="ARBA00022982"/>
    </source>
</evidence>
<dbReference type="Pfam" id="PF00124">
    <property type="entry name" value="Photo_RC"/>
    <property type="match status" value="1"/>
</dbReference>
<proteinExistence type="inferred from homology"/>
<keyword evidence="6" id="KW-0597">Phosphoprotein</keyword>
<reference evidence="19 20" key="1">
    <citation type="submission" date="2020-09" db="EMBL/GenBank/DDBJ databases">
        <title>De no assembly of potato wild relative species, Solanum commersonii.</title>
        <authorList>
            <person name="Cho K."/>
        </authorList>
    </citation>
    <scope>NUCLEOTIDE SEQUENCE [LARGE SCALE GENOMIC DNA]</scope>
    <source>
        <strain evidence="19">LZ3.2</strain>
        <tissue evidence="19">Leaf</tissue>
    </source>
</reference>
<dbReference type="GO" id="GO:0046872">
    <property type="term" value="F:metal ion binding"/>
    <property type="evidence" value="ECO:0007669"/>
    <property type="project" value="UniProtKB-KW"/>
</dbReference>
<evidence type="ECO:0000256" key="7">
    <source>
        <dbReference type="ARBA" id="ARBA00022640"/>
    </source>
</evidence>
<keyword evidence="8" id="KW-0812">Transmembrane</keyword>
<evidence type="ECO:0000256" key="16">
    <source>
        <dbReference type="ARBA" id="ARBA00023004"/>
    </source>
</evidence>
<gene>
    <name evidence="19" type="ORF">H5410_039846</name>
</gene>